<dbReference type="Pfam" id="PF00271">
    <property type="entry name" value="Helicase_C"/>
    <property type="match status" value="1"/>
</dbReference>
<dbReference type="FunFam" id="3.40.50.300:FF:000145">
    <property type="entry name" value="probable ATP-dependent RNA helicase DHX40"/>
    <property type="match status" value="1"/>
</dbReference>
<dbReference type="Pfam" id="PF04408">
    <property type="entry name" value="WHD_HA2"/>
    <property type="match status" value="1"/>
</dbReference>
<reference evidence="11" key="1">
    <citation type="submission" date="2025-08" db="UniProtKB">
        <authorList>
            <consortium name="RefSeq"/>
        </authorList>
    </citation>
    <scope>IDENTIFICATION</scope>
</reference>
<dbReference type="Gene3D" id="1.20.120.1080">
    <property type="match status" value="1"/>
</dbReference>
<dbReference type="InParanoid" id="A0A6P8IS23"/>
<dbReference type="OrthoDB" id="10253254at2759"/>
<evidence type="ECO:0000256" key="2">
    <source>
        <dbReference type="ARBA" id="ARBA00022664"/>
    </source>
</evidence>
<evidence type="ECO:0000256" key="7">
    <source>
        <dbReference type="ARBA" id="ARBA00047984"/>
    </source>
</evidence>
<dbReference type="InterPro" id="IPR011545">
    <property type="entry name" value="DEAD/DEAH_box_helicase_dom"/>
</dbReference>
<dbReference type="SMART" id="SM00487">
    <property type="entry name" value="DEXDc"/>
    <property type="match status" value="1"/>
</dbReference>
<evidence type="ECO:0000256" key="1">
    <source>
        <dbReference type="ARBA" id="ARBA00012552"/>
    </source>
</evidence>
<dbReference type="EC" id="3.6.4.13" evidence="1"/>
<dbReference type="PROSITE" id="PS51192">
    <property type="entry name" value="HELICASE_ATP_BIND_1"/>
    <property type="match status" value="1"/>
</dbReference>
<dbReference type="CDD" id="cd18791">
    <property type="entry name" value="SF2_C_RHA"/>
    <property type="match status" value="1"/>
</dbReference>
<keyword evidence="10" id="KW-1185">Reference proteome</keyword>
<dbReference type="FunFam" id="3.40.50.300:FF:000615">
    <property type="entry name" value="pre-mRNA-splicing factor ATP-dependent RNA helicase DEAH7"/>
    <property type="match status" value="1"/>
</dbReference>
<accession>A0A6P8IS23</accession>
<dbReference type="InterPro" id="IPR007502">
    <property type="entry name" value="Helicase-assoc_dom"/>
</dbReference>
<evidence type="ECO:0000256" key="5">
    <source>
        <dbReference type="ARBA" id="ARBA00022806"/>
    </source>
</evidence>
<dbReference type="GO" id="GO:0003723">
    <property type="term" value="F:RNA binding"/>
    <property type="evidence" value="ECO:0007669"/>
    <property type="project" value="TreeGrafter"/>
</dbReference>
<keyword evidence="4" id="KW-0378">Hydrolase</keyword>
<dbReference type="InterPro" id="IPR027417">
    <property type="entry name" value="P-loop_NTPase"/>
</dbReference>
<dbReference type="GO" id="GO:0005524">
    <property type="term" value="F:ATP binding"/>
    <property type="evidence" value="ECO:0007669"/>
    <property type="project" value="UniProtKB-KW"/>
</dbReference>
<keyword evidence="5 11" id="KW-0347">Helicase</keyword>
<feature type="domain" description="Helicase ATP-binding" evidence="8">
    <location>
        <begin position="40"/>
        <end position="207"/>
    </location>
</feature>
<keyword evidence="6" id="KW-0067">ATP-binding</keyword>
<evidence type="ECO:0000256" key="3">
    <source>
        <dbReference type="ARBA" id="ARBA00022741"/>
    </source>
</evidence>
<organism evidence="10 11">
    <name type="scientific">Actinia tenebrosa</name>
    <name type="common">Australian red waratah sea anemone</name>
    <dbReference type="NCBI Taxonomy" id="6105"/>
    <lineage>
        <taxon>Eukaryota</taxon>
        <taxon>Metazoa</taxon>
        <taxon>Cnidaria</taxon>
        <taxon>Anthozoa</taxon>
        <taxon>Hexacorallia</taxon>
        <taxon>Actiniaria</taxon>
        <taxon>Actiniidae</taxon>
        <taxon>Actinia</taxon>
    </lineage>
</organism>
<protein>
    <recommendedName>
        <fullName evidence="1">RNA helicase</fullName>
        <ecNumber evidence="1">3.6.4.13</ecNumber>
    </recommendedName>
</protein>
<dbReference type="SMART" id="SM00847">
    <property type="entry name" value="HA2"/>
    <property type="match status" value="1"/>
</dbReference>
<dbReference type="AlphaFoldDB" id="A0A6P8IS23"/>
<evidence type="ECO:0000313" key="10">
    <source>
        <dbReference type="Proteomes" id="UP000515163"/>
    </source>
</evidence>
<dbReference type="InterPro" id="IPR014001">
    <property type="entry name" value="Helicase_ATP-bd"/>
</dbReference>
<dbReference type="SMART" id="SM00490">
    <property type="entry name" value="HELICc"/>
    <property type="match status" value="1"/>
</dbReference>
<keyword evidence="2" id="KW-0507">mRNA processing</keyword>
<sequence>MRENRYYQIVKQNMAEKSDMTFGYFKSNSLPIEKHREEIVRAVQNNDFLVIVGETGSGKTTQLSQYLHSAGFTRNGQIIGITQPRRIAAISVAKRVADEVNTTIGREVGYQVRFDDCTSDKTYIKYMTDGCLLKEFLEDSTLSRYAAIILDEAHERSLDTDILFGLVKKFFVGKKGRKNPKVIAMSATLNHQKFAEFLGACPVIEIPGSIFSVKEIYCDCVTVRDLKNPSYLNKVVETVMTIHSEYPPGDILVFLTGQEEIETCCDRLFYKAEKIDYNHDVKSTEVDAIIILPLYGSMTTELQRKVFDPPDPSVRKVVVATNIAATSLTIQGIRYVVDSGFVKQLSCNSRTGLDSLNVVLISRSEAIQRKGRAGRTATGTCFRMYTREVYCNSMDQETVPEIQRTSLSRVVLHLKCMGINDVVRFQYIDPPEERMVLEALKQLYYFGAIDKKGHVTLLGHRMVELPLSPGLSRAVISSYDFVCEELVLPVAAMLSVEQVFASGSSKSNLAKVSRIQKELAEAAGGTNDFATLLYIYKECNESSSPTKWCRDHFVHWRALKLAVTIHHQLENILVRQKLKYDKPRNKIASRSGKKAGR</sequence>
<dbReference type="GO" id="GO:0034458">
    <property type="term" value="F:3'-5' RNA helicase activity"/>
    <property type="evidence" value="ECO:0007669"/>
    <property type="project" value="TreeGrafter"/>
</dbReference>
<dbReference type="KEGG" id="aten:116304366"/>
<dbReference type="Proteomes" id="UP000515163">
    <property type="component" value="Unplaced"/>
</dbReference>
<dbReference type="InterPro" id="IPR002464">
    <property type="entry name" value="DNA/RNA_helicase_DEAH_CS"/>
</dbReference>
<dbReference type="GeneID" id="116304366"/>
<dbReference type="SUPFAM" id="SSF52540">
    <property type="entry name" value="P-loop containing nucleoside triphosphate hydrolases"/>
    <property type="match status" value="1"/>
</dbReference>
<dbReference type="PROSITE" id="PS51194">
    <property type="entry name" value="HELICASE_CTER"/>
    <property type="match status" value="1"/>
</dbReference>
<dbReference type="Pfam" id="PF00270">
    <property type="entry name" value="DEAD"/>
    <property type="match status" value="1"/>
</dbReference>
<comment type="catalytic activity">
    <reaction evidence="7">
        <text>ATP + H2O = ADP + phosphate + H(+)</text>
        <dbReference type="Rhea" id="RHEA:13065"/>
        <dbReference type="ChEBI" id="CHEBI:15377"/>
        <dbReference type="ChEBI" id="CHEBI:15378"/>
        <dbReference type="ChEBI" id="CHEBI:30616"/>
        <dbReference type="ChEBI" id="CHEBI:43474"/>
        <dbReference type="ChEBI" id="CHEBI:456216"/>
        <dbReference type="EC" id="3.6.4.13"/>
    </reaction>
</comment>
<evidence type="ECO:0000256" key="6">
    <source>
        <dbReference type="ARBA" id="ARBA00022840"/>
    </source>
</evidence>
<dbReference type="PANTHER" id="PTHR18934:SF271">
    <property type="entry name" value="ATP-DEPENDENT RNA HELICASE DHX40-RELATED"/>
    <property type="match status" value="1"/>
</dbReference>
<gene>
    <name evidence="11" type="primary">LOC116304366</name>
</gene>
<feature type="domain" description="Helicase C-terminal" evidence="9">
    <location>
        <begin position="234"/>
        <end position="418"/>
    </location>
</feature>
<dbReference type="InterPro" id="IPR001650">
    <property type="entry name" value="Helicase_C-like"/>
</dbReference>
<evidence type="ECO:0000259" key="8">
    <source>
        <dbReference type="PROSITE" id="PS51192"/>
    </source>
</evidence>
<evidence type="ECO:0000313" key="11">
    <source>
        <dbReference type="RefSeq" id="XP_031569956.1"/>
    </source>
</evidence>
<dbReference type="RefSeq" id="XP_031569956.1">
    <property type="nucleotide sequence ID" value="XM_031714096.1"/>
</dbReference>
<feature type="non-terminal residue" evidence="11">
    <location>
        <position position="597"/>
    </location>
</feature>
<dbReference type="InterPro" id="IPR048333">
    <property type="entry name" value="HA2_WH"/>
</dbReference>
<dbReference type="Gene3D" id="3.40.50.300">
    <property type="entry name" value="P-loop containing nucleotide triphosphate hydrolases"/>
    <property type="match status" value="2"/>
</dbReference>
<keyword evidence="3" id="KW-0547">Nucleotide-binding</keyword>
<evidence type="ECO:0000259" key="9">
    <source>
        <dbReference type="PROSITE" id="PS51194"/>
    </source>
</evidence>
<proteinExistence type="predicted"/>
<evidence type="ECO:0000256" key="4">
    <source>
        <dbReference type="ARBA" id="ARBA00022801"/>
    </source>
</evidence>
<dbReference type="PROSITE" id="PS00690">
    <property type="entry name" value="DEAH_ATP_HELICASE"/>
    <property type="match status" value="1"/>
</dbReference>
<dbReference type="FunCoup" id="A0A6P8IS23">
    <property type="interactions" value="554"/>
</dbReference>
<name>A0A6P8IS23_ACTTE</name>
<dbReference type="GO" id="GO:0016787">
    <property type="term" value="F:hydrolase activity"/>
    <property type="evidence" value="ECO:0007669"/>
    <property type="project" value="UniProtKB-KW"/>
</dbReference>
<dbReference type="GO" id="GO:0006397">
    <property type="term" value="P:mRNA processing"/>
    <property type="evidence" value="ECO:0007669"/>
    <property type="project" value="UniProtKB-KW"/>
</dbReference>
<dbReference type="PANTHER" id="PTHR18934">
    <property type="entry name" value="ATP-DEPENDENT RNA HELICASE"/>
    <property type="match status" value="1"/>
</dbReference>